<feature type="signal peptide" evidence="1">
    <location>
        <begin position="1"/>
        <end position="18"/>
    </location>
</feature>
<dbReference type="GeneID" id="129921675"/>
<accession>A0A9W2YB66</accession>
<keyword evidence="3" id="KW-1185">Reference proteome</keyword>
<sequence length="188" mass="22140">MPVFLQLVLLTETPLVRSGLCFCNHKDIGDLTIALNVLADSEIYNSRLISACRNSPGFKIMSYVHIKKCLMYIDQRMQYMKAQEYCENFENPAFIATFKNAYEFQLVNYFFFYANLSKEYYAAVWVGLDRLQDKRYYRWIDDGTPYADFNTDLSQDNFSYDCTLLISSTMIMHPMLCNANFQFFCEVR</sequence>
<dbReference type="SUPFAM" id="SSF56436">
    <property type="entry name" value="C-type lectin-like"/>
    <property type="match status" value="1"/>
</dbReference>
<evidence type="ECO:0000313" key="3">
    <source>
        <dbReference type="Proteomes" id="UP001165740"/>
    </source>
</evidence>
<dbReference type="Proteomes" id="UP001165740">
    <property type="component" value="Chromosome 11"/>
</dbReference>
<evidence type="ECO:0000256" key="1">
    <source>
        <dbReference type="SAM" id="SignalP"/>
    </source>
</evidence>
<dbReference type="AlphaFoldDB" id="A0A9W2YB66"/>
<dbReference type="SMART" id="SM00034">
    <property type="entry name" value="CLECT"/>
    <property type="match status" value="1"/>
</dbReference>
<dbReference type="PROSITE" id="PS50041">
    <property type="entry name" value="C_TYPE_LECTIN_2"/>
    <property type="match status" value="1"/>
</dbReference>
<dbReference type="CDD" id="cd00037">
    <property type="entry name" value="CLECT"/>
    <property type="match status" value="1"/>
</dbReference>
<gene>
    <name evidence="4" type="primary">LOC129921675</name>
</gene>
<evidence type="ECO:0000313" key="4">
    <source>
        <dbReference type="RefSeq" id="XP_055860016.1"/>
    </source>
</evidence>
<organism evidence="3 4">
    <name type="scientific">Biomphalaria glabrata</name>
    <name type="common">Bloodfluke planorb</name>
    <name type="synonym">Freshwater snail</name>
    <dbReference type="NCBI Taxonomy" id="6526"/>
    <lineage>
        <taxon>Eukaryota</taxon>
        <taxon>Metazoa</taxon>
        <taxon>Spiralia</taxon>
        <taxon>Lophotrochozoa</taxon>
        <taxon>Mollusca</taxon>
        <taxon>Gastropoda</taxon>
        <taxon>Heterobranchia</taxon>
        <taxon>Euthyneura</taxon>
        <taxon>Panpulmonata</taxon>
        <taxon>Hygrophila</taxon>
        <taxon>Lymnaeoidea</taxon>
        <taxon>Planorbidae</taxon>
        <taxon>Biomphalaria</taxon>
    </lineage>
</organism>
<dbReference type="Pfam" id="PF00059">
    <property type="entry name" value="Lectin_C"/>
    <property type="match status" value="1"/>
</dbReference>
<reference evidence="4" key="1">
    <citation type="submission" date="2025-08" db="UniProtKB">
        <authorList>
            <consortium name="RefSeq"/>
        </authorList>
    </citation>
    <scope>IDENTIFICATION</scope>
</reference>
<dbReference type="RefSeq" id="XP_055860016.1">
    <property type="nucleotide sequence ID" value="XM_056004041.1"/>
</dbReference>
<dbReference type="InterPro" id="IPR016187">
    <property type="entry name" value="CTDL_fold"/>
</dbReference>
<keyword evidence="1" id="KW-0732">Signal</keyword>
<proteinExistence type="predicted"/>
<feature type="domain" description="C-type lectin" evidence="2">
    <location>
        <begin position="65"/>
        <end position="186"/>
    </location>
</feature>
<protein>
    <submittedName>
        <fullName evidence="4">Uncharacterized protein LOC129921675 isoform X1</fullName>
    </submittedName>
</protein>
<dbReference type="Gene3D" id="3.10.100.10">
    <property type="entry name" value="Mannose-Binding Protein A, subunit A"/>
    <property type="match status" value="1"/>
</dbReference>
<name>A0A9W2YB66_BIOGL</name>
<evidence type="ECO:0000259" key="2">
    <source>
        <dbReference type="PROSITE" id="PS50041"/>
    </source>
</evidence>
<dbReference type="InterPro" id="IPR016186">
    <property type="entry name" value="C-type_lectin-like/link_sf"/>
</dbReference>
<feature type="chain" id="PRO_5040819468" evidence="1">
    <location>
        <begin position="19"/>
        <end position="188"/>
    </location>
</feature>
<dbReference type="OrthoDB" id="10342646at2759"/>
<dbReference type="InterPro" id="IPR001304">
    <property type="entry name" value="C-type_lectin-like"/>
</dbReference>